<dbReference type="Proteomes" id="UP000011087">
    <property type="component" value="Unassembled WGS sequence"/>
</dbReference>
<dbReference type="KEGG" id="gtt:GUITHDRAFT_156123"/>
<dbReference type="GeneID" id="17289934"/>
<dbReference type="EMBL" id="JH993151">
    <property type="protein sequence ID" value="EKX33213.1"/>
    <property type="molecule type" value="Genomic_DNA"/>
</dbReference>
<dbReference type="PaxDb" id="55529-EKX33213"/>
<accession>L1IAF5</accession>
<protein>
    <recommendedName>
        <fullName evidence="4">Rab-GAP TBC domain-containing protein</fullName>
    </recommendedName>
</protein>
<reference evidence="3" key="2">
    <citation type="submission" date="2012-11" db="EMBL/GenBank/DDBJ databases">
        <authorList>
            <person name="Kuo A."/>
            <person name="Curtis B.A."/>
            <person name="Tanifuji G."/>
            <person name="Burki F."/>
            <person name="Gruber A."/>
            <person name="Irimia M."/>
            <person name="Maruyama S."/>
            <person name="Arias M.C."/>
            <person name="Ball S.G."/>
            <person name="Gile G.H."/>
            <person name="Hirakawa Y."/>
            <person name="Hopkins J.F."/>
            <person name="Rensing S.A."/>
            <person name="Schmutz J."/>
            <person name="Symeonidi A."/>
            <person name="Elias M."/>
            <person name="Eveleigh R.J."/>
            <person name="Herman E.K."/>
            <person name="Klute M.J."/>
            <person name="Nakayama T."/>
            <person name="Obornik M."/>
            <person name="Reyes-Prieto A."/>
            <person name="Armbrust E.V."/>
            <person name="Aves S.J."/>
            <person name="Beiko R.G."/>
            <person name="Coutinho P."/>
            <person name="Dacks J.B."/>
            <person name="Durnford D.G."/>
            <person name="Fast N.M."/>
            <person name="Green B.R."/>
            <person name="Grisdale C."/>
            <person name="Hempe F."/>
            <person name="Henrissat B."/>
            <person name="Hoppner M.P."/>
            <person name="Ishida K.-I."/>
            <person name="Kim E."/>
            <person name="Koreny L."/>
            <person name="Kroth P.G."/>
            <person name="Liu Y."/>
            <person name="Malik S.-B."/>
            <person name="Maier U.G."/>
            <person name="McRose D."/>
            <person name="Mock T."/>
            <person name="Neilson J.A."/>
            <person name="Onodera N.T."/>
            <person name="Poole A.M."/>
            <person name="Pritham E.J."/>
            <person name="Richards T.A."/>
            <person name="Rocap G."/>
            <person name="Roy S.W."/>
            <person name="Sarai C."/>
            <person name="Schaack S."/>
            <person name="Shirato S."/>
            <person name="Slamovits C.H."/>
            <person name="Spencer D.F."/>
            <person name="Suzuki S."/>
            <person name="Worden A.Z."/>
            <person name="Zauner S."/>
            <person name="Barry K."/>
            <person name="Bell C."/>
            <person name="Bharti A.K."/>
            <person name="Crow J.A."/>
            <person name="Grimwood J."/>
            <person name="Kramer R."/>
            <person name="Lindquist E."/>
            <person name="Lucas S."/>
            <person name="Salamov A."/>
            <person name="McFadden G.I."/>
            <person name="Lane C.E."/>
            <person name="Keeling P.J."/>
            <person name="Gray M.W."/>
            <person name="Grigoriev I.V."/>
            <person name="Archibald J.M."/>
        </authorList>
    </citation>
    <scope>NUCLEOTIDE SEQUENCE</scope>
    <source>
        <strain evidence="3">CCMP2712</strain>
    </source>
</reference>
<evidence type="ECO:0000313" key="2">
    <source>
        <dbReference type="EnsemblProtists" id="EKX33213"/>
    </source>
</evidence>
<keyword evidence="3" id="KW-1185">Reference proteome</keyword>
<dbReference type="HOGENOM" id="CLU_1227587_0_0_1"/>
<sequence length="226" mass="25786">MKIENEEEETEFFLRWKTLMGLNVLENEPGIVRKKLSILLYKGCPDAFRRDTWLSISGSKKKFVKNQSRVLAEWCSLQDRANEGTSHRQIAKPPLFGGNLDFSHHCLNESGKSCCHYLLAAIDMSRPDLHHFSPQIPNLVSLALLYMSSEEVCIFVDCLTSCTDVPKGQGNVLDKVLLDNLQSMSFVMRAVDLKLKACDPEVWTKLQDLGLSKLKFCEEWIKDLFV</sequence>
<dbReference type="EnsemblProtists" id="EKX33213">
    <property type="protein sequence ID" value="EKX33213"/>
    <property type="gene ID" value="GUITHDRAFT_156123"/>
</dbReference>
<proteinExistence type="predicted"/>
<evidence type="ECO:0000313" key="3">
    <source>
        <dbReference type="Proteomes" id="UP000011087"/>
    </source>
</evidence>
<dbReference type="AlphaFoldDB" id="L1IAF5"/>
<reference evidence="1 3" key="1">
    <citation type="journal article" date="2012" name="Nature">
        <title>Algal genomes reveal evolutionary mosaicism and the fate of nucleomorphs.</title>
        <authorList>
            <consortium name="DOE Joint Genome Institute"/>
            <person name="Curtis B.A."/>
            <person name="Tanifuji G."/>
            <person name="Burki F."/>
            <person name="Gruber A."/>
            <person name="Irimia M."/>
            <person name="Maruyama S."/>
            <person name="Arias M.C."/>
            <person name="Ball S.G."/>
            <person name="Gile G.H."/>
            <person name="Hirakawa Y."/>
            <person name="Hopkins J.F."/>
            <person name="Kuo A."/>
            <person name="Rensing S.A."/>
            <person name="Schmutz J."/>
            <person name="Symeonidi A."/>
            <person name="Elias M."/>
            <person name="Eveleigh R.J."/>
            <person name="Herman E.K."/>
            <person name="Klute M.J."/>
            <person name="Nakayama T."/>
            <person name="Obornik M."/>
            <person name="Reyes-Prieto A."/>
            <person name="Armbrust E.V."/>
            <person name="Aves S.J."/>
            <person name="Beiko R.G."/>
            <person name="Coutinho P."/>
            <person name="Dacks J.B."/>
            <person name="Durnford D.G."/>
            <person name="Fast N.M."/>
            <person name="Green B.R."/>
            <person name="Grisdale C.J."/>
            <person name="Hempel F."/>
            <person name="Henrissat B."/>
            <person name="Hoppner M.P."/>
            <person name="Ishida K."/>
            <person name="Kim E."/>
            <person name="Koreny L."/>
            <person name="Kroth P.G."/>
            <person name="Liu Y."/>
            <person name="Malik S.B."/>
            <person name="Maier U.G."/>
            <person name="McRose D."/>
            <person name="Mock T."/>
            <person name="Neilson J.A."/>
            <person name="Onodera N.T."/>
            <person name="Poole A.M."/>
            <person name="Pritham E.J."/>
            <person name="Richards T.A."/>
            <person name="Rocap G."/>
            <person name="Roy S.W."/>
            <person name="Sarai C."/>
            <person name="Schaack S."/>
            <person name="Shirato S."/>
            <person name="Slamovits C.H."/>
            <person name="Spencer D.F."/>
            <person name="Suzuki S."/>
            <person name="Worden A.Z."/>
            <person name="Zauner S."/>
            <person name="Barry K."/>
            <person name="Bell C."/>
            <person name="Bharti A.K."/>
            <person name="Crow J.A."/>
            <person name="Grimwood J."/>
            <person name="Kramer R."/>
            <person name="Lindquist E."/>
            <person name="Lucas S."/>
            <person name="Salamov A."/>
            <person name="McFadden G.I."/>
            <person name="Lane C.E."/>
            <person name="Keeling P.J."/>
            <person name="Gray M.W."/>
            <person name="Grigoriev I.V."/>
            <person name="Archibald J.M."/>
        </authorList>
    </citation>
    <scope>NUCLEOTIDE SEQUENCE</scope>
    <source>
        <strain evidence="1 3">CCMP2712</strain>
    </source>
</reference>
<feature type="non-terminal residue" evidence="1">
    <location>
        <position position="226"/>
    </location>
</feature>
<dbReference type="RefSeq" id="XP_005820193.1">
    <property type="nucleotide sequence ID" value="XM_005820136.1"/>
</dbReference>
<evidence type="ECO:0008006" key="4">
    <source>
        <dbReference type="Google" id="ProtNLM"/>
    </source>
</evidence>
<evidence type="ECO:0000313" key="1">
    <source>
        <dbReference type="EMBL" id="EKX33213.1"/>
    </source>
</evidence>
<dbReference type="STRING" id="905079.L1IAF5"/>
<organism evidence="1">
    <name type="scientific">Guillardia theta (strain CCMP2712)</name>
    <name type="common">Cryptophyte</name>
    <dbReference type="NCBI Taxonomy" id="905079"/>
    <lineage>
        <taxon>Eukaryota</taxon>
        <taxon>Cryptophyceae</taxon>
        <taxon>Pyrenomonadales</taxon>
        <taxon>Geminigeraceae</taxon>
        <taxon>Guillardia</taxon>
    </lineage>
</organism>
<reference evidence="2" key="3">
    <citation type="submission" date="2015-06" db="UniProtKB">
        <authorList>
            <consortium name="EnsemblProtists"/>
        </authorList>
    </citation>
    <scope>IDENTIFICATION</scope>
</reference>
<name>L1IAF5_GUITC</name>
<gene>
    <name evidence="1" type="ORF">GUITHDRAFT_156123</name>
</gene>